<dbReference type="GO" id="GO:0008233">
    <property type="term" value="F:peptidase activity"/>
    <property type="evidence" value="ECO:0007669"/>
    <property type="project" value="UniProtKB-KW"/>
</dbReference>
<sequence length="733" mass="81679">MEFKKTHFSESISLLEADPIGDGDIWDVKVIKEGLNVSGTREYTPKALSDIVEIMKQTPNQCFVDHPTSSENSERSERSVRELLGWYTDPKLIGGEVHAKLHLLNSGPAASVAAMIKEAAQRGNPSLIGLSIRGIGDNEVVRESGKIFERVHHVTDLVSTDVVTRPGAGGRLISIAENENAELRRFYMELSEMSVEDILKARPDLADALKTKEEKPKEEADKDKKKDEDGYAPPKGEDEDEDEEKKKKKEMKETEAPKAPNLEEANKVLEEIRKTGEAVRQDRCKVMLDKALSESQLPKPVIERMQKQWKGKVFEESEIAEAIASEQSLWDTVLGSSSKREYTPVKITRDERETFVKRLEATLRGEPVDGVEGFSGLIEAYCAFKGTPATYPINPEIPQRILGEANGYDSPQKPRNIQESLTYMQESVGQLSTWSTVLGDAMYRVVLQRYDEDEHDWRQWCTHVVNSKDLRPVYFSRVGGYTMTPAVAEGGTYQEATIPAEEAITADPSAAKYGVLQPVTKEMIIRDDVALVQRIPLELGGAFKERQYQTLMDLMRSNTAVWDTIALANASHSNYSTTALSAASLLTATSGMRAQTPPGATDRLMGIKPKYLFVPPELEEVAWSLQVSDVMVLSSSYNATQPNIFKSKYGIQHQVVDYWTDATNWWLMADPKRPGVNTFGVVVYPNEKPQLAIQDAATAGSVFTADKVTFKVSGYFKVVVLDYRPFFGNIVAG</sequence>
<reference evidence="2" key="1">
    <citation type="submission" date="2020-03" db="EMBL/GenBank/DDBJ databases">
        <title>The deep terrestrial virosphere.</title>
        <authorList>
            <person name="Holmfeldt K."/>
            <person name="Nilsson E."/>
            <person name="Simone D."/>
            <person name="Lopez-Fernandez M."/>
            <person name="Wu X."/>
            <person name="de Brujin I."/>
            <person name="Lundin D."/>
            <person name="Andersson A."/>
            <person name="Bertilsson S."/>
            <person name="Dopson M."/>
        </authorList>
    </citation>
    <scope>NUCLEOTIDE SEQUENCE</scope>
    <source>
        <strain evidence="2">MM415B00896</strain>
    </source>
</reference>
<evidence type="ECO:0000313" key="2">
    <source>
        <dbReference type="EMBL" id="QJA61733.1"/>
    </source>
</evidence>
<accession>A0A6M3IVX7</accession>
<keyword evidence="2" id="KW-0378">Hydrolase</keyword>
<protein>
    <submittedName>
        <fullName evidence="2">Putative prohead protease</fullName>
    </submittedName>
</protein>
<organism evidence="2">
    <name type="scientific">viral metagenome</name>
    <dbReference type="NCBI Taxonomy" id="1070528"/>
    <lineage>
        <taxon>unclassified sequences</taxon>
        <taxon>metagenomes</taxon>
        <taxon>organismal metagenomes</taxon>
    </lineage>
</organism>
<keyword evidence="2" id="KW-0645">Protease</keyword>
<proteinExistence type="predicted"/>
<name>A0A6M3IVX7_9ZZZZ</name>
<dbReference type="GO" id="GO:0006508">
    <property type="term" value="P:proteolysis"/>
    <property type="evidence" value="ECO:0007669"/>
    <property type="project" value="UniProtKB-KW"/>
</dbReference>
<feature type="region of interest" description="Disordered" evidence="1">
    <location>
        <begin position="209"/>
        <end position="266"/>
    </location>
</feature>
<dbReference type="Pfam" id="PF25209">
    <property type="entry name" value="Phage_capsid_4"/>
    <property type="match status" value="1"/>
</dbReference>
<dbReference type="EMBL" id="MT141451">
    <property type="protein sequence ID" value="QJA61733.1"/>
    <property type="molecule type" value="Genomic_DNA"/>
</dbReference>
<evidence type="ECO:0000256" key="1">
    <source>
        <dbReference type="SAM" id="MobiDB-lite"/>
    </source>
</evidence>
<dbReference type="AlphaFoldDB" id="A0A6M3IVX7"/>
<feature type="compositionally biased region" description="Basic and acidic residues" evidence="1">
    <location>
        <begin position="209"/>
        <end position="229"/>
    </location>
</feature>
<gene>
    <name evidence="2" type="ORF">MM415B00896_0010</name>
</gene>